<gene>
    <name evidence="5" type="ORF">CLOBOL_01550</name>
</gene>
<dbReference type="GO" id="GO:0045892">
    <property type="term" value="P:negative regulation of DNA-templated transcription"/>
    <property type="evidence" value="ECO:0007669"/>
    <property type="project" value="InterPro"/>
</dbReference>
<keyword evidence="3" id="KW-0238">DNA-binding</keyword>
<dbReference type="EMBL" id="ABCC02000017">
    <property type="protein sequence ID" value="EDP18195.1"/>
    <property type="molecule type" value="Genomic_DNA"/>
</dbReference>
<evidence type="ECO:0000256" key="1">
    <source>
        <dbReference type="ARBA" id="ARBA00011046"/>
    </source>
</evidence>
<dbReference type="AlphaFoldDB" id="A8RLA2"/>
<reference evidence="5 6" key="2">
    <citation type="submission" date="2007-09" db="EMBL/GenBank/DDBJ databases">
        <title>Draft genome sequence of Clostridium bolteae (ATCC BAA-613).</title>
        <authorList>
            <person name="Sudarsanam P."/>
            <person name="Ley R."/>
            <person name="Guruge J."/>
            <person name="Turnbaugh P.J."/>
            <person name="Mahowald M."/>
            <person name="Liep D."/>
            <person name="Gordon J."/>
        </authorList>
    </citation>
    <scope>NUCLEOTIDE SEQUENCE [LARGE SCALE GENOMIC DNA]</scope>
    <source>
        <strain evidence="6">ATCC BAA-613 / DSM 15670 / CCUG 46953 / JCM 12243 / WAL 16351</strain>
    </source>
</reference>
<dbReference type="HOGENOM" id="CLU_119090_2_2_9"/>
<evidence type="ECO:0000256" key="4">
    <source>
        <dbReference type="ARBA" id="ARBA00023163"/>
    </source>
</evidence>
<organism evidence="5 6">
    <name type="scientific">Enterocloster bolteae (strain ATCC BAA-613 / DSM 15670 / CCUG 46953 / JCM 12243 / WAL 16351)</name>
    <name type="common">Clostridium bolteae</name>
    <dbReference type="NCBI Taxonomy" id="411902"/>
    <lineage>
        <taxon>Bacteria</taxon>
        <taxon>Bacillati</taxon>
        <taxon>Bacillota</taxon>
        <taxon>Clostridia</taxon>
        <taxon>Lachnospirales</taxon>
        <taxon>Lachnospiraceae</taxon>
        <taxon>Enterocloster</taxon>
    </lineage>
</organism>
<comment type="similarity">
    <text evidence="1">Belongs to the BlaI transcriptional regulatory family.</text>
</comment>
<comment type="caution">
    <text evidence="5">The sequence shown here is derived from an EMBL/GenBank/DDBJ whole genome shotgun (WGS) entry which is preliminary data.</text>
</comment>
<dbReference type="GO" id="GO:0003677">
    <property type="term" value="F:DNA binding"/>
    <property type="evidence" value="ECO:0007669"/>
    <property type="project" value="UniProtKB-KW"/>
</dbReference>
<dbReference type="PaxDb" id="411902-CLOBOL_01550"/>
<accession>A8RLA2</accession>
<dbReference type="eggNOG" id="COG3682">
    <property type="taxonomic scope" value="Bacteria"/>
</dbReference>
<evidence type="ECO:0000313" key="6">
    <source>
        <dbReference type="Proteomes" id="UP000005396"/>
    </source>
</evidence>
<dbReference type="Pfam" id="PF03965">
    <property type="entry name" value="Penicillinase_R"/>
    <property type="match status" value="1"/>
</dbReference>
<sequence>MNRLCINKNTNIWYYINIIILTNIQKGGVFMARPAEAPLNYLGGKKKLSATEFEFMKFIWKHPEGVSSEEIYQAFPQARGTKSTILYHLSEKGYVDKKQSGLHHFYTVLVTQEEYEQALLRQQIEGVLGNTSFERLVAAFCGKTLSKAQIEKTRNLLKELEDELEDK</sequence>
<evidence type="ECO:0008006" key="7">
    <source>
        <dbReference type="Google" id="ProtNLM"/>
    </source>
</evidence>
<evidence type="ECO:0000256" key="3">
    <source>
        <dbReference type="ARBA" id="ARBA00023125"/>
    </source>
</evidence>
<name>A8RLA2_ENTBW</name>
<dbReference type="Gene3D" id="1.10.10.10">
    <property type="entry name" value="Winged helix-like DNA-binding domain superfamily/Winged helix DNA-binding domain"/>
    <property type="match status" value="1"/>
</dbReference>
<protein>
    <recommendedName>
        <fullName evidence="7">Penicillinase repressor</fullName>
    </recommendedName>
</protein>
<keyword evidence="4" id="KW-0804">Transcription</keyword>
<evidence type="ECO:0000313" key="5">
    <source>
        <dbReference type="EMBL" id="EDP18195.1"/>
    </source>
</evidence>
<dbReference type="InterPro" id="IPR036388">
    <property type="entry name" value="WH-like_DNA-bd_sf"/>
</dbReference>
<dbReference type="SUPFAM" id="SSF46785">
    <property type="entry name" value="Winged helix' DNA-binding domain"/>
    <property type="match status" value="1"/>
</dbReference>
<evidence type="ECO:0000256" key="2">
    <source>
        <dbReference type="ARBA" id="ARBA00023015"/>
    </source>
</evidence>
<keyword evidence="2" id="KW-0805">Transcription regulation</keyword>
<proteinExistence type="inferred from homology"/>
<dbReference type="InterPro" id="IPR036390">
    <property type="entry name" value="WH_DNA-bd_sf"/>
</dbReference>
<dbReference type="InterPro" id="IPR005650">
    <property type="entry name" value="BlaI_family"/>
</dbReference>
<reference evidence="5 6" key="1">
    <citation type="submission" date="2007-08" db="EMBL/GenBank/DDBJ databases">
        <authorList>
            <person name="Fulton L."/>
            <person name="Clifton S."/>
            <person name="Fulton B."/>
            <person name="Xu J."/>
            <person name="Minx P."/>
            <person name="Pepin K.H."/>
            <person name="Johnson M."/>
            <person name="Thiruvilangam P."/>
            <person name="Bhonagiri V."/>
            <person name="Nash W.E."/>
            <person name="Mardis E.R."/>
            <person name="Wilson R.K."/>
        </authorList>
    </citation>
    <scope>NUCLEOTIDE SEQUENCE [LARGE SCALE GENOMIC DNA]</scope>
    <source>
        <strain evidence="6">ATCC BAA-613 / DSM 15670 / CCUG 46953 / JCM 12243 / WAL 16351</strain>
    </source>
</reference>
<dbReference type="Proteomes" id="UP000005396">
    <property type="component" value="Unassembled WGS sequence"/>
</dbReference>